<keyword evidence="3 5" id="KW-0574">Periplasm</keyword>
<dbReference type="Proteomes" id="UP000012249">
    <property type="component" value="Unassembled WGS sequence"/>
</dbReference>
<proteinExistence type="inferred from homology"/>
<name>N1UAM5_9LEPT</name>
<evidence type="ECO:0000313" key="8">
    <source>
        <dbReference type="EMBL" id="EMY15286.1"/>
    </source>
</evidence>
<dbReference type="InterPro" id="IPR001029">
    <property type="entry name" value="Flagellin_N"/>
</dbReference>
<keyword evidence="8" id="KW-0966">Cell projection</keyword>
<keyword evidence="8" id="KW-0969">Cilium</keyword>
<dbReference type="EMBL" id="AHMI02000100">
    <property type="protein sequence ID" value="EMY15286.1"/>
    <property type="molecule type" value="Genomic_DNA"/>
</dbReference>
<dbReference type="Pfam" id="PF00669">
    <property type="entry name" value="Flagellin_N"/>
    <property type="match status" value="1"/>
</dbReference>
<dbReference type="SUPFAM" id="SSF64518">
    <property type="entry name" value="Phase 1 flagellin"/>
    <property type="match status" value="1"/>
</dbReference>
<feature type="domain" description="Flagellin N-terminal" evidence="6">
    <location>
        <begin position="41"/>
        <end position="177"/>
    </location>
</feature>
<comment type="function">
    <text evidence="1 5">Component of the core of the flagella.</text>
</comment>
<comment type="similarity">
    <text evidence="2 5">Belongs to the bacterial flagellin family.</text>
</comment>
<evidence type="ECO:0000256" key="5">
    <source>
        <dbReference type="RuleBase" id="RU362073"/>
    </source>
</evidence>
<dbReference type="Pfam" id="PF00700">
    <property type="entry name" value="Flagellin_C"/>
    <property type="match status" value="1"/>
</dbReference>
<dbReference type="InterPro" id="IPR001492">
    <property type="entry name" value="Flagellin"/>
</dbReference>
<organism evidence="8 9">
    <name type="scientific">Leptospira weilii str. Ecochallenge</name>
    <dbReference type="NCBI Taxonomy" id="1049986"/>
    <lineage>
        <taxon>Bacteria</taxon>
        <taxon>Pseudomonadati</taxon>
        <taxon>Spirochaetota</taxon>
        <taxon>Spirochaetia</taxon>
        <taxon>Leptospirales</taxon>
        <taxon>Leptospiraceae</taxon>
        <taxon>Leptospira</taxon>
    </lineage>
</organism>
<dbReference type="InterPro" id="IPR046358">
    <property type="entry name" value="Flagellin_C"/>
</dbReference>
<evidence type="ECO:0000256" key="1">
    <source>
        <dbReference type="ARBA" id="ARBA00004095"/>
    </source>
</evidence>
<dbReference type="AlphaFoldDB" id="N1UAM5"/>
<dbReference type="PANTHER" id="PTHR42792">
    <property type="entry name" value="FLAGELLIN"/>
    <property type="match status" value="1"/>
</dbReference>
<dbReference type="GO" id="GO:0055040">
    <property type="term" value="C:periplasmic flagellum"/>
    <property type="evidence" value="ECO:0007669"/>
    <property type="project" value="UniProtKB-SubCell"/>
</dbReference>
<dbReference type="InterPro" id="IPR042187">
    <property type="entry name" value="Flagellin_C_sub2"/>
</dbReference>
<evidence type="ECO:0000256" key="2">
    <source>
        <dbReference type="ARBA" id="ARBA00005709"/>
    </source>
</evidence>
<dbReference type="PRINTS" id="PR00207">
    <property type="entry name" value="FLAGELLIN"/>
</dbReference>
<comment type="caution">
    <text evidence="8">The sequence shown here is derived from an EMBL/GenBank/DDBJ whole genome shotgun (WGS) entry which is preliminary data.</text>
</comment>
<evidence type="ECO:0000259" key="7">
    <source>
        <dbReference type="Pfam" id="PF00700"/>
    </source>
</evidence>
<comment type="subcellular location">
    <subcellularLocation>
        <location evidence="5">Periplasmic flagellum</location>
    </subcellularLocation>
    <subcellularLocation>
        <location evidence="5">Periplasm</location>
    </subcellularLocation>
</comment>
<evidence type="ECO:0000259" key="6">
    <source>
        <dbReference type="Pfam" id="PF00669"/>
    </source>
</evidence>
<accession>N1UAM5</accession>
<keyword evidence="8" id="KW-0282">Flagellum</keyword>
<gene>
    <name evidence="8" type="primary">flaB2_2</name>
    <name evidence="8" type="ORF">LEP1GSC043_0167</name>
</gene>
<dbReference type="PANTHER" id="PTHR42792:SF2">
    <property type="entry name" value="FLAGELLIN"/>
    <property type="match status" value="1"/>
</dbReference>
<sequence length="319" mass="35773">MKIRGSFQYKQKYSTKTKLTRGLWHGCRSHDQFQGGNPMIINHNLAAINSHRVLKFQNNEVAKNMETLSSGMRINRAGDDASGLAVSEKMRTQVKGLRQAERNTEDGMSLIQTTEGYLQETNDIIQRVRVLAIQSSNGIYSAEDRQMIQVEVSQLIDEIDRIASQAEFNKMALLQGDFARGSRTSSMWFHIGPNQHQRERVYIATMTAKSLNLIKADGSLLTLSTAEFANDSIGVLDDALMKINKQRANLGAYFNRLEHASKGLMVAYENIQASESRIRDTDMAEETVAFTKNQILVQSGTAMLAQANVRPQSVLQLLR</sequence>
<dbReference type="GO" id="GO:0005198">
    <property type="term" value="F:structural molecule activity"/>
    <property type="evidence" value="ECO:0007669"/>
    <property type="project" value="UniProtKB-UniRule"/>
</dbReference>
<feature type="domain" description="Flagellin C-terminal" evidence="7">
    <location>
        <begin position="234"/>
        <end position="318"/>
    </location>
</feature>
<reference evidence="8 9" key="1">
    <citation type="submission" date="2013-02" db="EMBL/GenBank/DDBJ databases">
        <authorList>
            <person name="Harkins D.M."/>
            <person name="Durkin A.S."/>
            <person name="Brinkac L.M."/>
            <person name="Haft D.H."/>
            <person name="Selengut J.D."/>
            <person name="Sanka R."/>
            <person name="DePew J."/>
            <person name="Purushe J."/>
            <person name="Haake D.A."/>
            <person name="Matsunaga J."/>
            <person name="Vinetz J.M."/>
            <person name="Sutton G.G."/>
            <person name="Nierman W.C."/>
            <person name="Fouts D.E."/>
        </authorList>
    </citation>
    <scope>NUCLEOTIDE SEQUENCE [LARGE SCALE GENOMIC DNA]</scope>
    <source>
        <strain evidence="8 9">Ecochallenge</strain>
    </source>
</reference>
<protein>
    <recommendedName>
        <fullName evidence="5">Flagellin</fullName>
    </recommendedName>
</protein>
<evidence type="ECO:0000256" key="4">
    <source>
        <dbReference type="ARBA" id="ARBA00023143"/>
    </source>
</evidence>
<keyword evidence="4 5" id="KW-0975">Bacterial flagellum</keyword>
<dbReference type="Gene3D" id="6.10.10.10">
    <property type="entry name" value="Flagellar export chaperone, C-terminal domain"/>
    <property type="match status" value="1"/>
</dbReference>
<evidence type="ECO:0000313" key="9">
    <source>
        <dbReference type="Proteomes" id="UP000012249"/>
    </source>
</evidence>
<evidence type="ECO:0000256" key="3">
    <source>
        <dbReference type="ARBA" id="ARBA00022764"/>
    </source>
</evidence>
<dbReference type="Gene3D" id="1.20.1330.10">
    <property type="entry name" value="f41 fragment of flagellin, N-terminal domain"/>
    <property type="match status" value="2"/>
</dbReference>